<dbReference type="CDD" id="cd22148">
    <property type="entry name" value="F-box_DdgacFF-like"/>
    <property type="match status" value="1"/>
</dbReference>
<dbReference type="InterPro" id="IPR001680">
    <property type="entry name" value="WD40_rpt"/>
</dbReference>
<dbReference type="PROSITE" id="PS00678">
    <property type="entry name" value="WD_REPEATS_1"/>
    <property type="match status" value="4"/>
</dbReference>
<feature type="repeat" description="WD" evidence="3">
    <location>
        <begin position="669"/>
        <end position="702"/>
    </location>
</feature>
<dbReference type="PROSITE" id="PS50294">
    <property type="entry name" value="WD_REPEATS_REGION"/>
    <property type="match status" value="5"/>
</dbReference>
<evidence type="ECO:0000256" key="2">
    <source>
        <dbReference type="ARBA" id="ARBA00022737"/>
    </source>
</evidence>
<feature type="repeat" description="WD" evidence="3">
    <location>
        <begin position="455"/>
        <end position="495"/>
    </location>
</feature>
<dbReference type="Gene3D" id="2.130.10.10">
    <property type="entry name" value="YVTN repeat-like/Quinoprotein amine dehydrogenase"/>
    <property type="match status" value="2"/>
</dbReference>
<dbReference type="Gene3D" id="1.20.1280.50">
    <property type="match status" value="1"/>
</dbReference>
<dbReference type="CDD" id="cd00200">
    <property type="entry name" value="WD40"/>
    <property type="match status" value="1"/>
</dbReference>
<dbReference type="InterPro" id="IPR036047">
    <property type="entry name" value="F-box-like_dom_sf"/>
</dbReference>
<dbReference type="SUPFAM" id="SSF50978">
    <property type="entry name" value="WD40 repeat-like"/>
    <property type="match status" value="1"/>
</dbReference>
<evidence type="ECO:0000313" key="7">
    <source>
        <dbReference type="Proteomes" id="UP000275408"/>
    </source>
</evidence>
<dbReference type="PRINTS" id="PR00320">
    <property type="entry name" value="GPROTEINBRPT"/>
</dbReference>
<feature type="repeat" description="WD" evidence="3">
    <location>
        <begin position="415"/>
        <end position="454"/>
    </location>
</feature>
<dbReference type="STRING" id="46731.A0A3M6TPZ0"/>
<feature type="domain" description="F-box" evidence="5">
    <location>
        <begin position="329"/>
        <end position="375"/>
    </location>
</feature>
<feature type="repeat" description="WD" evidence="3">
    <location>
        <begin position="645"/>
        <end position="668"/>
    </location>
</feature>
<dbReference type="OMA" id="TLHRDFM"/>
<keyword evidence="1 3" id="KW-0853">WD repeat</keyword>
<feature type="region of interest" description="Disordered" evidence="4">
    <location>
        <begin position="134"/>
        <end position="156"/>
    </location>
</feature>
<feature type="region of interest" description="Disordered" evidence="4">
    <location>
        <begin position="175"/>
        <end position="203"/>
    </location>
</feature>
<keyword evidence="7" id="KW-1185">Reference proteome</keyword>
<dbReference type="PROSITE" id="PS50082">
    <property type="entry name" value="WD_REPEATS_2"/>
    <property type="match status" value="6"/>
</dbReference>
<evidence type="ECO:0000256" key="4">
    <source>
        <dbReference type="SAM" id="MobiDB-lite"/>
    </source>
</evidence>
<dbReference type="PROSITE" id="PS50181">
    <property type="entry name" value="FBOX"/>
    <property type="match status" value="1"/>
</dbReference>
<proteinExistence type="predicted"/>
<dbReference type="SUPFAM" id="SSF81383">
    <property type="entry name" value="F-box domain"/>
    <property type="match status" value="1"/>
</dbReference>
<keyword evidence="2" id="KW-0677">Repeat</keyword>
<protein>
    <recommendedName>
        <fullName evidence="5">F-box domain-containing protein</fullName>
    </recommendedName>
</protein>
<accession>A0A3M6TPZ0</accession>
<name>A0A3M6TPZ0_POCDA</name>
<dbReference type="InterPro" id="IPR015943">
    <property type="entry name" value="WD40/YVTN_repeat-like_dom_sf"/>
</dbReference>
<dbReference type="Pfam" id="PF12937">
    <property type="entry name" value="F-box-like"/>
    <property type="match status" value="1"/>
</dbReference>
<comment type="caution">
    <text evidence="6">The sequence shown here is derived from an EMBL/GenBank/DDBJ whole genome shotgun (WGS) entry which is preliminary data.</text>
</comment>
<evidence type="ECO:0000313" key="6">
    <source>
        <dbReference type="EMBL" id="RMX43483.1"/>
    </source>
</evidence>
<feature type="repeat" description="WD" evidence="3">
    <location>
        <begin position="496"/>
        <end position="535"/>
    </location>
</feature>
<gene>
    <name evidence="6" type="ORF">pdam_00001951</name>
</gene>
<organism evidence="6 7">
    <name type="scientific">Pocillopora damicornis</name>
    <name type="common">Cauliflower coral</name>
    <name type="synonym">Millepora damicornis</name>
    <dbReference type="NCBI Taxonomy" id="46731"/>
    <lineage>
        <taxon>Eukaryota</taxon>
        <taxon>Metazoa</taxon>
        <taxon>Cnidaria</taxon>
        <taxon>Anthozoa</taxon>
        <taxon>Hexacorallia</taxon>
        <taxon>Scleractinia</taxon>
        <taxon>Astrocoeniina</taxon>
        <taxon>Pocilloporidae</taxon>
        <taxon>Pocillopora</taxon>
    </lineage>
</organism>
<dbReference type="Proteomes" id="UP000275408">
    <property type="component" value="Unassembled WGS sequence"/>
</dbReference>
<dbReference type="SMART" id="SM00256">
    <property type="entry name" value="FBOX"/>
    <property type="match status" value="1"/>
</dbReference>
<sequence length="702" mass="79616">MLNGFAKHRPLSTLEYEQQLDYLCQWMEKWSDQVRRSVIDLLLPRCDQEQITFLWTVVEPTLHRDFMYSSLNAFPRSSFSPVSTPLCREVHKKLGKPRYRAWKLHRVESAILHDEEEVKAWTSTAVLPIVKSPSLASPSRQTKRTPSPERVESRGSWKSKTTYFGVKLPGISSVGGQKRSLSRFTGSRSAPPCGATKTSSQHAVRRHMQNEYKKDVINNAAMDSGRKADDVTSWQRLYKSKSCPNVSHTAKSVVGQQRHVLHHRTKTEQGPNSTWNLISLPENAQCLVQWFEQQWSGWQKNEFLQLFLRVLAPSELYFLSGLLAVKQYRDFIAMLPEQLAIRIFSFLVPKELLVVCQVSKTWRRLASKDELWKAKCQETYVGVPLSTPAVWKDIFRENLNLKRNWANGRCKVTDMSGHTHNVLSVCAYKNYVATGSLDRTIKIWDAKSGTLLLTFQGHTRGIWSLRFLSSSILISGSYDKTIRLWSLRTNMCVRILISHDGPVWAIERKGDFLVSGSSDKTAKIWNIRQCKLLFSLMGHNGCVFCVDLDNECKKAFTGSGDRTVRVWEVSSGVCLLSFNIGLLSGSTVTAVSFDQGHVVVGSGQLVSLWNLETGACVNEFKGHKGRIESIKLKFIMVNGKKEAGLIVSAGKDGLIKYWDIEQGSCIQTLKGHKDNVNCIHVDSTRIISVSYDQRVRVWDFNS</sequence>
<dbReference type="PANTHER" id="PTHR44436:SF1">
    <property type="entry name" value="F-BOX_WD REPEAT-CONTAINING PROTEIN 2"/>
    <property type="match status" value="1"/>
</dbReference>
<dbReference type="SMART" id="SM00320">
    <property type="entry name" value="WD40"/>
    <property type="match status" value="7"/>
</dbReference>
<dbReference type="PANTHER" id="PTHR44436">
    <property type="entry name" value="F-BOX/WD REPEAT-CONTAINING PROTEIN 2"/>
    <property type="match status" value="1"/>
</dbReference>
<dbReference type="EMBL" id="RCHS01003197">
    <property type="protein sequence ID" value="RMX43483.1"/>
    <property type="molecule type" value="Genomic_DNA"/>
</dbReference>
<dbReference type="AlphaFoldDB" id="A0A3M6TPZ0"/>
<dbReference type="InterPro" id="IPR020472">
    <property type="entry name" value="WD40_PAC1"/>
</dbReference>
<reference evidence="6 7" key="1">
    <citation type="journal article" date="2018" name="Sci. Rep.">
        <title>Comparative analysis of the Pocillopora damicornis genome highlights role of immune system in coral evolution.</title>
        <authorList>
            <person name="Cunning R."/>
            <person name="Bay R.A."/>
            <person name="Gillette P."/>
            <person name="Baker A.C."/>
            <person name="Traylor-Knowles N."/>
        </authorList>
    </citation>
    <scope>NUCLEOTIDE SEQUENCE [LARGE SCALE GENOMIC DNA]</scope>
    <source>
        <strain evidence="6">RSMAS</strain>
        <tissue evidence="6">Whole animal</tissue>
    </source>
</reference>
<feature type="compositionally biased region" description="Basic and acidic residues" evidence="4">
    <location>
        <begin position="146"/>
        <end position="155"/>
    </location>
</feature>
<dbReference type="InterPro" id="IPR019775">
    <property type="entry name" value="WD40_repeat_CS"/>
</dbReference>
<dbReference type="InterPro" id="IPR001810">
    <property type="entry name" value="F-box_dom"/>
</dbReference>
<evidence type="ECO:0000259" key="5">
    <source>
        <dbReference type="PROSITE" id="PS50181"/>
    </source>
</evidence>
<evidence type="ECO:0000256" key="3">
    <source>
        <dbReference type="PROSITE-ProRule" id="PRU00221"/>
    </source>
</evidence>
<evidence type="ECO:0000256" key="1">
    <source>
        <dbReference type="ARBA" id="ARBA00022574"/>
    </source>
</evidence>
<dbReference type="OrthoDB" id="5580488at2759"/>
<dbReference type="Pfam" id="PF00400">
    <property type="entry name" value="WD40"/>
    <property type="match status" value="6"/>
</dbReference>
<dbReference type="InterPro" id="IPR042627">
    <property type="entry name" value="FBXW2"/>
</dbReference>
<feature type="repeat" description="WD" evidence="3">
    <location>
        <begin position="536"/>
        <end position="577"/>
    </location>
</feature>
<dbReference type="InterPro" id="IPR036322">
    <property type="entry name" value="WD40_repeat_dom_sf"/>
</dbReference>